<dbReference type="InterPro" id="IPR050282">
    <property type="entry name" value="Cycloisomerase_2"/>
</dbReference>
<evidence type="ECO:0008006" key="5">
    <source>
        <dbReference type="Google" id="ProtNLM"/>
    </source>
</evidence>
<feature type="chain" id="PRO_5015200109" description="6-phosphogluconolactonase" evidence="2">
    <location>
        <begin position="19"/>
        <end position="401"/>
    </location>
</feature>
<dbReference type="InParanoid" id="A0A2P5HEB3"/>
<feature type="signal peptide" evidence="2">
    <location>
        <begin position="1"/>
        <end position="18"/>
    </location>
</feature>
<reference evidence="3" key="1">
    <citation type="submission" date="2017-09" db="EMBL/GenBank/DDBJ databases">
        <title>Polyketide synthases of a Diaporthe helianthi virulent isolate.</title>
        <authorList>
            <person name="Baroncelli R."/>
        </authorList>
    </citation>
    <scope>NUCLEOTIDE SEQUENCE [LARGE SCALE GENOMIC DNA]</scope>
    <source>
        <strain evidence="3">7/96</strain>
    </source>
</reference>
<name>A0A2P5HEB3_DIAHE</name>
<dbReference type="GO" id="GO:0017057">
    <property type="term" value="F:6-phosphogluconolactonase activity"/>
    <property type="evidence" value="ECO:0007669"/>
    <property type="project" value="TreeGrafter"/>
</dbReference>
<dbReference type="AlphaFoldDB" id="A0A2P5HEB3"/>
<evidence type="ECO:0000313" key="3">
    <source>
        <dbReference type="EMBL" id="POS68596.1"/>
    </source>
</evidence>
<comment type="caution">
    <text evidence="3">The sequence shown here is derived from an EMBL/GenBank/DDBJ whole genome shotgun (WGS) entry which is preliminary data.</text>
</comment>
<dbReference type="InterPro" id="IPR019405">
    <property type="entry name" value="Lactonase_7-beta_prop"/>
</dbReference>
<sequence>MHFNISVVSFAAAAATEAASPAILYAASYSGGITSLKLSNTDSGYTLKNISVATGCGANPVWLEQDKSNNILYSSDEAGTLGTFRVPAVNSSAAGVLEALTEMNTSYAPVASTRFNNSGQPAIAFANYGSPDGGPPGPAGITVYTIKDNGVLQHRFNMSVHYPVSGPNKERQSAAHIHQVVLDPTGKFIVAPDLGYDRVHVFSLHNSSYLLTQLDGVGLEPSSGPRHGVFHTAGKNTFFHVVSELANNITSFNVTYDGKNSMSMTQIGKVSTFGNKAVPSGALAGEIIISEEGYITVSNRLDNSFLIPNVDPSVADPEQSDSLAVFKVDSQGKLSFVNLYPVGCQSPRQIQTNKEGSLIAAACMANNRVVVMQRNSTSGEIGQFVANYTLPGATYIGWDEL</sequence>
<dbReference type="Pfam" id="PF10282">
    <property type="entry name" value="Lactonase"/>
    <property type="match status" value="1"/>
</dbReference>
<dbReference type="Proteomes" id="UP000094444">
    <property type="component" value="Unassembled WGS sequence"/>
</dbReference>
<dbReference type="Gene3D" id="2.130.10.10">
    <property type="entry name" value="YVTN repeat-like/Quinoprotein amine dehydrogenase"/>
    <property type="match status" value="1"/>
</dbReference>
<dbReference type="InterPro" id="IPR015943">
    <property type="entry name" value="WD40/YVTN_repeat-like_dom_sf"/>
</dbReference>
<dbReference type="EMBL" id="MAVT02003786">
    <property type="protein sequence ID" value="POS68596.1"/>
    <property type="molecule type" value="Genomic_DNA"/>
</dbReference>
<dbReference type="SUPFAM" id="SSF75011">
    <property type="entry name" value="3-carboxy-cis,cis-mucoante lactonizing enzyme"/>
    <property type="match status" value="1"/>
</dbReference>
<evidence type="ECO:0000256" key="2">
    <source>
        <dbReference type="SAM" id="SignalP"/>
    </source>
</evidence>
<keyword evidence="4" id="KW-1185">Reference proteome</keyword>
<keyword evidence="2" id="KW-0732">Signal</keyword>
<dbReference type="PANTHER" id="PTHR30344">
    <property type="entry name" value="6-PHOSPHOGLUCONOLACTONASE-RELATED"/>
    <property type="match status" value="1"/>
</dbReference>
<proteinExistence type="inferred from homology"/>
<protein>
    <recommendedName>
        <fullName evidence="5">6-phosphogluconolactonase</fullName>
    </recommendedName>
</protein>
<dbReference type="OrthoDB" id="9972196at2759"/>
<evidence type="ECO:0000256" key="1">
    <source>
        <dbReference type="ARBA" id="ARBA00005564"/>
    </source>
</evidence>
<dbReference type="STRING" id="158607.A0A2P5HEB3"/>
<organism evidence="3 4">
    <name type="scientific">Diaporthe helianthi</name>
    <dbReference type="NCBI Taxonomy" id="158607"/>
    <lineage>
        <taxon>Eukaryota</taxon>
        <taxon>Fungi</taxon>
        <taxon>Dikarya</taxon>
        <taxon>Ascomycota</taxon>
        <taxon>Pezizomycotina</taxon>
        <taxon>Sordariomycetes</taxon>
        <taxon>Sordariomycetidae</taxon>
        <taxon>Diaporthales</taxon>
        <taxon>Diaporthaceae</taxon>
        <taxon>Diaporthe</taxon>
    </lineage>
</organism>
<accession>A0A2P5HEB3</accession>
<dbReference type="PANTHER" id="PTHR30344:SF1">
    <property type="entry name" value="6-PHOSPHOGLUCONOLACTONASE"/>
    <property type="match status" value="1"/>
</dbReference>
<evidence type="ECO:0000313" key="4">
    <source>
        <dbReference type="Proteomes" id="UP000094444"/>
    </source>
</evidence>
<comment type="similarity">
    <text evidence="1">Belongs to the cycloisomerase 2 family.</text>
</comment>
<gene>
    <name evidence="3" type="ORF">DHEL01_v213010</name>
</gene>